<dbReference type="InterPro" id="IPR018609">
    <property type="entry name" value="Bud13"/>
</dbReference>
<keyword evidence="5" id="KW-1185">Reference proteome</keyword>
<accession>A0A9N9QQI2</accession>
<name>A0A9N9QQI2_9CUCU</name>
<dbReference type="EMBL" id="OU892282">
    <property type="protein sequence ID" value="CAG9769879.1"/>
    <property type="molecule type" value="Genomic_DNA"/>
</dbReference>
<gene>
    <name evidence="4" type="ORF">CEUTPL_LOCUS10353</name>
</gene>
<feature type="region of interest" description="Disordered" evidence="3">
    <location>
        <begin position="424"/>
        <end position="464"/>
    </location>
</feature>
<feature type="compositionally biased region" description="Basic and acidic residues" evidence="3">
    <location>
        <begin position="379"/>
        <end position="395"/>
    </location>
</feature>
<dbReference type="InterPro" id="IPR051112">
    <property type="entry name" value="CWC26_splicing_factor"/>
</dbReference>
<organism evidence="4 5">
    <name type="scientific">Ceutorhynchus assimilis</name>
    <name type="common">cabbage seed weevil</name>
    <dbReference type="NCBI Taxonomy" id="467358"/>
    <lineage>
        <taxon>Eukaryota</taxon>
        <taxon>Metazoa</taxon>
        <taxon>Ecdysozoa</taxon>
        <taxon>Arthropoda</taxon>
        <taxon>Hexapoda</taxon>
        <taxon>Insecta</taxon>
        <taxon>Pterygota</taxon>
        <taxon>Neoptera</taxon>
        <taxon>Endopterygota</taxon>
        <taxon>Coleoptera</taxon>
        <taxon>Polyphaga</taxon>
        <taxon>Cucujiformia</taxon>
        <taxon>Curculionidae</taxon>
        <taxon>Ceutorhynchinae</taxon>
        <taxon>Ceutorhynchus</taxon>
    </lineage>
</organism>
<evidence type="ECO:0000256" key="2">
    <source>
        <dbReference type="ARBA" id="ARBA00014454"/>
    </source>
</evidence>
<evidence type="ECO:0000313" key="4">
    <source>
        <dbReference type="EMBL" id="CAG9769879.1"/>
    </source>
</evidence>
<dbReference type="PANTHER" id="PTHR31809:SF0">
    <property type="entry name" value="BUD13 HOMOLOG"/>
    <property type="match status" value="1"/>
</dbReference>
<dbReference type="AlphaFoldDB" id="A0A9N9QQI2"/>
<protein>
    <recommendedName>
        <fullName evidence="2">BUD13 homolog</fullName>
    </recommendedName>
</protein>
<dbReference type="Proteomes" id="UP001152799">
    <property type="component" value="Chromosome 6"/>
</dbReference>
<dbReference type="PANTHER" id="PTHR31809">
    <property type="entry name" value="BUD13 HOMOLOG"/>
    <property type="match status" value="1"/>
</dbReference>
<feature type="region of interest" description="Disordered" evidence="3">
    <location>
        <begin position="523"/>
        <end position="553"/>
    </location>
</feature>
<proteinExistence type="inferred from homology"/>
<dbReference type="OrthoDB" id="6022at2759"/>
<feature type="region of interest" description="Disordered" evidence="3">
    <location>
        <begin position="115"/>
        <end position="403"/>
    </location>
</feature>
<dbReference type="GO" id="GO:0000398">
    <property type="term" value="P:mRNA splicing, via spliceosome"/>
    <property type="evidence" value="ECO:0007669"/>
    <property type="project" value="TreeGrafter"/>
</dbReference>
<reference evidence="4" key="1">
    <citation type="submission" date="2022-01" db="EMBL/GenBank/DDBJ databases">
        <authorList>
            <person name="King R."/>
        </authorList>
    </citation>
    <scope>NUCLEOTIDE SEQUENCE</scope>
</reference>
<feature type="compositionally biased region" description="Polar residues" evidence="3">
    <location>
        <begin position="144"/>
        <end position="168"/>
    </location>
</feature>
<evidence type="ECO:0000256" key="1">
    <source>
        <dbReference type="ARBA" id="ARBA00011069"/>
    </source>
</evidence>
<sequence length="591" mass="67987">MSVINQKEYLRKYLGLGKKSGDKKKKKKTKKIAGNGLKIVDDDIDVNLNEEIKVDLTADNEDAPQIVSIIDDRPPSLRIDEKTKDHLWQPIGASDVSSSSITNLKFEGSFKLSKDVDGAKSLLKKKPSKNEGYSPARKIKMESSCDNNSPPRRTNKESSQPIKQNYDSSPPVRKIKREPPDNSPPRSHHQNSSPGKSPDNSPPRRQRKENTPPIIENDSSPPRKIKREKTPDNSPPRRRRRENSPPGKSPDNSPPRRHRKEHSPPIRKNDVSSPPRKIRRETTPDNSPPRRCRRESPPSGMSLDNSSRRKIKQEKNPDNSPPRRHRREKSPPKKSLDNSPPRRHRKDSSPPRRSKMANDSSPPRRVADSSPPRKNKKSRWADKEPEDGKLKKTLDGKTAGLQNAANLVLETRALKQREDELFKNMSADVSGANAATIVRSKKKKEVDWEEEERKKKREEENKEKYNKWGKGLKQVEDINEKIKSDLHEMSKPLARYADDEDLERHLKEQERDGDPMLAYIRQKRKKKHVDEGKPVTQEYQGDAPANRFGIRPGYRWDGVDRSSGYEKQWFQIQNSRQATVEETYKWSTEDM</sequence>
<dbReference type="Pfam" id="PF09736">
    <property type="entry name" value="Bud13"/>
    <property type="match status" value="1"/>
</dbReference>
<feature type="compositionally biased region" description="Basic and acidic residues" evidence="3">
    <location>
        <begin position="451"/>
        <end position="464"/>
    </location>
</feature>
<dbReference type="GO" id="GO:0003723">
    <property type="term" value="F:RNA binding"/>
    <property type="evidence" value="ECO:0007669"/>
    <property type="project" value="TreeGrafter"/>
</dbReference>
<evidence type="ECO:0000256" key="3">
    <source>
        <dbReference type="SAM" id="MobiDB-lite"/>
    </source>
</evidence>
<comment type="similarity">
    <text evidence="1">Belongs to the CWC26 family.</text>
</comment>
<dbReference type="GO" id="GO:0005684">
    <property type="term" value="C:U2-type spliceosomal complex"/>
    <property type="evidence" value="ECO:0007669"/>
    <property type="project" value="TreeGrafter"/>
</dbReference>
<dbReference type="GO" id="GO:0070274">
    <property type="term" value="C:RES complex"/>
    <property type="evidence" value="ECO:0007669"/>
    <property type="project" value="TreeGrafter"/>
</dbReference>
<evidence type="ECO:0000313" key="5">
    <source>
        <dbReference type="Proteomes" id="UP001152799"/>
    </source>
</evidence>
<feature type="compositionally biased region" description="Polar residues" evidence="3">
    <location>
        <begin position="190"/>
        <end position="199"/>
    </location>
</feature>